<keyword evidence="6" id="KW-0479">Metal-binding</keyword>
<reference evidence="18 19" key="1">
    <citation type="submission" date="2020-08" db="EMBL/GenBank/DDBJ databases">
        <title>Plant Genome Project.</title>
        <authorList>
            <person name="Zhang R.-G."/>
        </authorList>
    </citation>
    <scope>NUCLEOTIDE SEQUENCE [LARGE SCALE GENOMIC DNA]</scope>
    <source>
        <tissue evidence="18">Rhizome</tissue>
    </source>
</reference>
<evidence type="ECO:0000256" key="3">
    <source>
        <dbReference type="ARBA" id="ARBA00006511"/>
    </source>
</evidence>
<evidence type="ECO:0000256" key="14">
    <source>
        <dbReference type="ARBA" id="ARBA00049169"/>
    </source>
</evidence>
<evidence type="ECO:0000313" key="19">
    <source>
        <dbReference type="Proteomes" id="UP000734854"/>
    </source>
</evidence>
<dbReference type="EMBL" id="JACMSC010000012">
    <property type="protein sequence ID" value="KAG6496905.1"/>
    <property type="molecule type" value="Genomic_DNA"/>
</dbReference>
<name>A0A8J5FXU0_ZINOF</name>
<comment type="cofactor">
    <cofactor evidence="1">
        <name>L-ascorbate</name>
        <dbReference type="ChEBI" id="CHEBI:38290"/>
    </cofactor>
</comment>
<dbReference type="InterPro" id="IPR044862">
    <property type="entry name" value="Pro_4_hyd_alph_FE2OG_OXY"/>
</dbReference>
<dbReference type="Pfam" id="PF13640">
    <property type="entry name" value="2OG-FeII_Oxy_3"/>
    <property type="match status" value="1"/>
</dbReference>
<comment type="subcellular location">
    <subcellularLocation>
        <location evidence="2">Endoplasmic reticulum membrane</location>
        <topology evidence="2">Single-pass type II membrane protein</topology>
    </subcellularLocation>
</comment>
<keyword evidence="13" id="KW-0325">Glycoprotein</keyword>
<dbReference type="SMART" id="SM00702">
    <property type="entry name" value="P4Hc"/>
    <property type="match status" value="1"/>
</dbReference>
<keyword evidence="10" id="KW-0560">Oxidoreductase</keyword>
<gene>
    <name evidence="18" type="ORF">ZIOFF_044781</name>
</gene>
<evidence type="ECO:0000256" key="4">
    <source>
        <dbReference type="ARBA" id="ARBA00012269"/>
    </source>
</evidence>
<accession>A0A8J5FXU0</accession>
<feature type="signal peptide" evidence="15">
    <location>
        <begin position="1"/>
        <end position="31"/>
    </location>
</feature>
<evidence type="ECO:0000256" key="6">
    <source>
        <dbReference type="ARBA" id="ARBA00022723"/>
    </source>
</evidence>
<dbReference type="InterPro" id="IPR006620">
    <property type="entry name" value="Pro_4_hyd_alph"/>
</dbReference>
<dbReference type="GO" id="GO:0004656">
    <property type="term" value="F:procollagen-proline 4-dioxygenase activity"/>
    <property type="evidence" value="ECO:0007669"/>
    <property type="project" value="UniProtKB-EC"/>
</dbReference>
<dbReference type="Gene3D" id="2.60.120.620">
    <property type="entry name" value="q2cbj1_9rhob like domain"/>
    <property type="match status" value="1"/>
</dbReference>
<dbReference type="InterPro" id="IPR003582">
    <property type="entry name" value="ShKT_dom"/>
</dbReference>
<keyword evidence="11" id="KW-0408">Iron</keyword>
<keyword evidence="19" id="KW-1185">Reference proteome</keyword>
<dbReference type="InterPro" id="IPR005123">
    <property type="entry name" value="Oxoglu/Fe-dep_dioxygenase_dom"/>
</dbReference>
<evidence type="ECO:0000256" key="13">
    <source>
        <dbReference type="ARBA" id="ARBA00023180"/>
    </source>
</evidence>
<comment type="catalytic activity">
    <reaction evidence="14">
        <text>L-prolyl-[collagen] + 2-oxoglutarate + O2 = trans-4-hydroxy-L-prolyl-[collagen] + succinate + CO2</text>
        <dbReference type="Rhea" id="RHEA:18945"/>
        <dbReference type="Rhea" id="RHEA-COMP:11676"/>
        <dbReference type="Rhea" id="RHEA-COMP:11680"/>
        <dbReference type="ChEBI" id="CHEBI:15379"/>
        <dbReference type="ChEBI" id="CHEBI:16526"/>
        <dbReference type="ChEBI" id="CHEBI:16810"/>
        <dbReference type="ChEBI" id="CHEBI:30031"/>
        <dbReference type="ChEBI" id="CHEBI:50342"/>
        <dbReference type="ChEBI" id="CHEBI:61965"/>
        <dbReference type="EC" id="1.14.11.2"/>
    </reaction>
</comment>
<evidence type="ECO:0000259" key="17">
    <source>
        <dbReference type="PROSITE" id="PS51670"/>
    </source>
</evidence>
<sequence length="320" mass="36112">MRSYASSIAFFFSALVLFLVSFPGLVPLAVTEPSIDDPSRVTQISWRPRIFLYEGFLSDEECDHIIKLARSKMKRSMVADNKSGDSRKSNVRTSFGTFLTKHQLRILSLWSKDEVIARIDQRIAKWTFLPEENAEALQVLRYQEGQKYVPHHDYFFDPKNKIRGGHRYATVLMYLSDVEKGGETVFPIAEGASSQFKDDSWSDCAKNGLAVKPKKGDAVLFFSLHINGTTDPASLHGSCPVIEGEKWSAPKWIHVRSYDNPQKPSSTEECSDYNENCSYWASTGECQKNPNYMIGNDAVLGNCRKSCMVCGESKSMRLIS</sequence>
<dbReference type="InterPro" id="IPR045054">
    <property type="entry name" value="P4HA-like"/>
</dbReference>
<keyword evidence="8" id="KW-0735">Signal-anchor</keyword>
<feature type="domain" description="Fe2OG dioxygenase" evidence="16">
    <location>
        <begin position="133"/>
        <end position="255"/>
    </location>
</feature>
<comment type="similarity">
    <text evidence="3">Belongs to the P4HA family.</text>
</comment>
<protein>
    <recommendedName>
        <fullName evidence="4">procollagen-proline 4-dioxygenase</fullName>
        <ecNumber evidence="4">1.14.11.2</ecNumber>
    </recommendedName>
</protein>
<evidence type="ECO:0000256" key="5">
    <source>
        <dbReference type="ARBA" id="ARBA00022692"/>
    </source>
</evidence>
<keyword evidence="5" id="KW-0812">Transmembrane</keyword>
<evidence type="ECO:0000256" key="12">
    <source>
        <dbReference type="ARBA" id="ARBA00023136"/>
    </source>
</evidence>
<evidence type="ECO:0000259" key="16">
    <source>
        <dbReference type="PROSITE" id="PS51471"/>
    </source>
</evidence>
<organism evidence="18 19">
    <name type="scientific">Zingiber officinale</name>
    <name type="common">Ginger</name>
    <name type="synonym">Amomum zingiber</name>
    <dbReference type="NCBI Taxonomy" id="94328"/>
    <lineage>
        <taxon>Eukaryota</taxon>
        <taxon>Viridiplantae</taxon>
        <taxon>Streptophyta</taxon>
        <taxon>Embryophyta</taxon>
        <taxon>Tracheophyta</taxon>
        <taxon>Spermatophyta</taxon>
        <taxon>Magnoliopsida</taxon>
        <taxon>Liliopsida</taxon>
        <taxon>Zingiberales</taxon>
        <taxon>Zingiberaceae</taxon>
        <taxon>Zingiber</taxon>
    </lineage>
</organism>
<dbReference type="Proteomes" id="UP000734854">
    <property type="component" value="Unassembled WGS sequence"/>
</dbReference>
<evidence type="ECO:0000256" key="10">
    <source>
        <dbReference type="ARBA" id="ARBA00023002"/>
    </source>
</evidence>
<dbReference type="PANTHER" id="PTHR10869:SF62">
    <property type="entry name" value="PROCOLLAGEN-PROLINE 4-DIOXYGENASE"/>
    <property type="match status" value="1"/>
</dbReference>
<evidence type="ECO:0000256" key="1">
    <source>
        <dbReference type="ARBA" id="ARBA00001961"/>
    </source>
</evidence>
<dbReference type="FunFam" id="2.60.120.620:FF:000002">
    <property type="entry name" value="Prolyl 4-hydroxylase 4"/>
    <property type="match status" value="1"/>
</dbReference>
<dbReference type="PROSITE" id="PS51471">
    <property type="entry name" value="FE2OG_OXY"/>
    <property type="match status" value="1"/>
</dbReference>
<dbReference type="SMART" id="SM00254">
    <property type="entry name" value="ShKT"/>
    <property type="match status" value="1"/>
</dbReference>
<dbReference type="GO" id="GO:0031418">
    <property type="term" value="F:L-ascorbic acid binding"/>
    <property type="evidence" value="ECO:0007669"/>
    <property type="project" value="InterPro"/>
</dbReference>
<keyword evidence="12" id="KW-0472">Membrane</keyword>
<evidence type="ECO:0000256" key="15">
    <source>
        <dbReference type="SAM" id="SignalP"/>
    </source>
</evidence>
<feature type="domain" description="ShKT" evidence="17">
    <location>
        <begin position="270"/>
        <end position="310"/>
    </location>
</feature>
<evidence type="ECO:0000256" key="11">
    <source>
        <dbReference type="ARBA" id="ARBA00023004"/>
    </source>
</evidence>
<proteinExistence type="inferred from homology"/>
<dbReference type="GO" id="GO:0005789">
    <property type="term" value="C:endoplasmic reticulum membrane"/>
    <property type="evidence" value="ECO:0007669"/>
    <property type="project" value="UniProtKB-SubCell"/>
</dbReference>
<dbReference type="EC" id="1.14.11.2" evidence="4"/>
<comment type="caution">
    <text evidence="18">The sequence shown here is derived from an EMBL/GenBank/DDBJ whole genome shotgun (WGS) entry which is preliminary data.</text>
</comment>
<dbReference type="GO" id="GO:0005506">
    <property type="term" value="F:iron ion binding"/>
    <property type="evidence" value="ECO:0007669"/>
    <property type="project" value="InterPro"/>
</dbReference>
<keyword evidence="15" id="KW-0732">Signal</keyword>
<feature type="chain" id="PRO_5035219176" description="procollagen-proline 4-dioxygenase" evidence="15">
    <location>
        <begin position="32"/>
        <end position="320"/>
    </location>
</feature>
<evidence type="ECO:0000256" key="9">
    <source>
        <dbReference type="ARBA" id="ARBA00022989"/>
    </source>
</evidence>
<keyword evidence="9" id="KW-1133">Transmembrane helix</keyword>
<evidence type="ECO:0000256" key="2">
    <source>
        <dbReference type="ARBA" id="ARBA00004648"/>
    </source>
</evidence>
<dbReference type="AlphaFoldDB" id="A0A8J5FXU0"/>
<evidence type="ECO:0000256" key="8">
    <source>
        <dbReference type="ARBA" id="ARBA00022968"/>
    </source>
</evidence>
<evidence type="ECO:0000313" key="18">
    <source>
        <dbReference type="EMBL" id="KAG6496905.1"/>
    </source>
</evidence>
<dbReference type="PROSITE" id="PS51670">
    <property type="entry name" value="SHKT"/>
    <property type="match status" value="1"/>
</dbReference>
<dbReference type="PANTHER" id="PTHR10869">
    <property type="entry name" value="PROLYL 4-HYDROXYLASE ALPHA SUBUNIT"/>
    <property type="match status" value="1"/>
</dbReference>
<keyword evidence="7" id="KW-0223">Dioxygenase</keyword>
<evidence type="ECO:0000256" key="7">
    <source>
        <dbReference type="ARBA" id="ARBA00022964"/>
    </source>
</evidence>